<gene>
    <name evidence="1" type="ORF">BDV29DRAFT_1678</name>
</gene>
<dbReference type="Proteomes" id="UP000326565">
    <property type="component" value="Unassembled WGS sequence"/>
</dbReference>
<sequence length="193" mass="21698">MSAILLFCTSKVPGSVINRLMQESALPDGAFNIFSLVRTPDQALDEWNTEPPVQDFDTGFDGKSDTELRKFLQERLDEHTDTQTTSISDSWLAVLDNKSPSQNTVVLHYAYEKSSWGSGSIPGPAEFSDDNKTIWWKWRVPFKSAWTFWNAVGSIGADAIEIYSRAEYRNSEGILQTETPQKIIDGEIEDPKA</sequence>
<accession>A0A5N5XG08</accession>
<dbReference type="EMBL" id="ML732149">
    <property type="protein sequence ID" value="KAB8079679.1"/>
    <property type="molecule type" value="Genomic_DNA"/>
</dbReference>
<organism evidence="1 2">
    <name type="scientific">Aspergillus leporis</name>
    <dbReference type="NCBI Taxonomy" id="41062"/>
    <lineage>
        <taxon>Eukaryota</taxon>
        <taxon>Fungi</taxon>
        <taxon>Dikarya</taxon>
        <taxon>Ascomycota</taxon>
        <taxon>Pezizomycotina</taxon>
        <taxon>Eurotiomycetes</taxon>
        <taxon>Eurotiomycetidae</taxon>
        <taxon>Eurotiales</taxon>
        <taxon>Aspergillaceae</taxon>
        <taxon>Aspergillus</taxon>
        <taxon>Aspergillus subgen. Circumdati</taxon>
    </lineage>
</organism>
<reference evidence="1 2" key="1">
    <citation type="submission" date="2019-04" db="EMBL/GenBank/DDBJ databases">
        <title>Friends and foes A comparative genomics study of 23 Aspergillus species from section Flavi.</title>
        <authorList>
            <consortium name="DOE Joint Genome Institute"/>
            <person name="Kjaerbolling I."/>
            <person name="Vesth T."/>
            <person name="Frisvad J.C."/>
            <person name="Nybo J.L."/>
            <person name="Theobald S."/>
            <person name="Kildgaard S."/>
            <person name="Isbrandt T."/>
            <person name="Kuo A."/>
            <person name="Sato A."/>
            <person name="Lyhne E.K."/>
            <person name="Kogle M.E."/>
            <person name="Wiebenga A."/>
            <person name="Kun R.S."/>
            <person name="Lubbers R.J."/>
            <person name="Makela M.R."/>
            <person name="Barry K."/>
            <person name="Chovatia M."/>
            <person name="Clum A."/>
            <person name="Daum C."/>
            <person name="Haridas S."/>
            <person name="He G."/>
            <person name="LaButti K."/>
            <person name="Lipzen A."/>
            <person name="Mondo S."/>
            <person name="Riley R."/>
            <person name="Salamov A."/>
            <person name="Simmons B.A."/>
            <person name="Magnuson J.K."/>
            <person name="Henrissat B."/>
            <person name="Mortensen U.H."/>
            <person name="Larsen T.O."/>
            <person name="Devries R.P."/>
            <person name="Grigoriev I.V."/>
            <person name="Machida M."/>
            <person name="Baker S.E."/>
            <person name="Andersen M.R."/>
        </authorList>
    </citation>
    <scope>NUCLEOTIDE SEQUENCE [LARGE SCALE GENOMIC DNA]</scope>
    <source>
        <strain evidence="1 2">CBS 151.66</strain>
    </source>
</reference>
<proteinExistence type="predicted"/>
<protein>
    <submittedName>
        <fullName evidence="1">Uncharacterized protein</fullName>
    </submittedName>
</protein>
<keyword evidence="2" id="KW-1185">Reference proteome</keyword>
<name>A0A5N5XG08_9EURO</name>
<evidence type="ECO:0000313" key="1">
    <source>
        <dbReference type="EMBL" id="KAB8079679.1"/>
    </source>
</evidence>
<evidence type="ECO:0000313" key="2">
    <source>
        <dbReference type="Proteomes" id="UP000326565"/>
    </source>
</evidence>
<dbReference type="AlphaFoldDB" id="A0A5N5XG08"/>
<dbReference type="OrthoDB" id="4456803at2759"/>